<dbReference type="OrthoDB" id="3626190at2"/>
<comment type="caution">
    <text evidence="2">The sequence shown here is derived from an EMBL/GenBank/DDBJ whole genome shotgun (WGS) entry which is preliminary data.</text>
</comment>
<dbReference type="AlphaFoldDB" id="R1GBD3"/>
<dbReference type="Proteomes" id="UP000014139">
    <property type="component" value="Unassembled WGS sequence"/>
</dbReference>
<dbReference type="CDD" id="cd00093">
    <property type="entry name" value="HTH_XRE"/>
    <property type="match status" value="1"/>
</dbReference>
<name>R1GBD3_9PSEU</name>
<dbReference type="InterPro" id="IPR001387">
    <property type="entry name" value="Cro/C1-type_HTH"/>
</dbReference>
<dbReference type="PATRIC" id="fig|1292037.4.peg.1967"/>
<dbReference type="EMBL" id="AOUO01000126">
    <property type="protein sequence ID" value="EOD68648.1"/>
    <property type="molecule type" value="Genomic_DNA"/>
</dbReference>
<reference evidence="2 3" key="1">
    <citation type="submission" date="2013-02" db="EMBL/GenBank/DDBJ databases">
        <title>Draft genome sequence of Amycolatopsis vancoresmycina strain DSM 44592T.</title>
        <authorList>
            <person name="Kumar S."/>
            <person name="Kaur N."/>
            <person name="Kaur C."/>
            <person name="Raghava G.P.S."/>
            <person name="Mayilraj S."/>
        </authorList>
    </citation>
    <scope>NUCLEOTIDE SEQUENCE [LARGE SCALE GENOMIC DNA]</scope>
    <source>
        <strain evidence="2 3">DSM 44592</strain>
    </source>
</reference>
<evidence type="ECO:0000313" key="2">
    <source>
        <dbReference type="EMBL" id="EOD68648.1"/>
    </source>
</evidence>
<evidence type="ECO:0000259" key="1">
    <source>
        <dbReference type="PROSITE" id="PS50943"/>
    </source>
</evidence>
<keyword evidence="3" id="KW-1185">Reference proteome</keyword>
<dbReference type="InterPro" id="IPR043917">
    <property type="entry name" value="DUF5753"/>
</dbReference>
<dbReference type="eggNOG" id="COG1396">
    <property type="taxonomic scope" value="Bacteria"/>
</dbReference>
<dbReference type="Gene3D" id="1.10.260.40">
    <property type="entry name" value="lambda repressor-like DNA-binding domains"/>
    <property type="match status" value="1"/>
</dbReference>
<dbReference type="RefSeq" id="WP_003071052.1">
    <property type="nucleotide sequence ID" value="NZ_AOUO01000126.1"/>
</dbReference>
<proteinExistence type="predicted"/>
<dbReference type="InterPro" id="IPR010982">
    <property type="entry name" value="Lambda_DNA-bd_dom_sf"/>
</dbReference>
<dbReference type="SUPFAM" id="SSF47413">
    <property type="entry name" value="lambda repressor-like DNA-binding domains"/>
    <property type="match status" value="1"/>
</dbReference>
<dbReference type="PROSITE" id="PS50943">
    <property type="entry name" value="HTH_CROC1"/>
    <property type="match status" value="1"/>
</dbReference>
<dbReference type="SMART" id="SM00530">
    <property type="entry name" value="HTH_XRE"/>
    <property type="match status" value="1"/>
</dbReference>
<dbReference type="GO" id="GO:0003677">
    <property type="term" value="F:DNA binding"/>
    <property type="evidence" value="ECO:0007669"/>
    <property type="project" value="InterPro"/>
</dbReference>
<sequence>MTKPPLRPALLLLGSGLRDLRTTRGLGLRALARKLGLAAADLSAWELGTRRPPAEAAAYILGYLQAKPVEYRHLMQLHRQSDQAAYVEDLGPEAGDLPPLSEKYAVRGWEWAPHAVPAVPPSAPPGIVLVGEAASRVADSAPPPTHVTVHVVPDGAGTSHGFRILELASGTITVVLRHEHTRIHLGDPRTIERYRATFSRLHRKALDRARETPR</sequence>
<accession>R1GBD3</accession>
<gene>
    <name evidence="2" type="ORF">H480_10260</name>
</gene>
<dbReference type="Pfam" id="PF13560">
    <property type="entry name" value="HTH_31"/>
    <property type="match status" value="1"/>
</dbReference>
<protein>
    <submittedName>
        <fullName evidence="2">XRE family transcriptional regulator</fullName>
    </submittedName>
</protein>
<evidence type="ECO:0000313" key="3">
    <source>
        <dbReference type="Proteomes" id="UP000014139"/>
    </source>
</evidence>
<dbReference type="Pfam" id="PF19054">
    <property type="entry name" value="DUF5753"/>
    <property type="match status" value="1"/>
</dbReference>
<organism evidence="2 3">
    <name type="scientific">Amycolatopsis vancoresmycina DSM 44592</name>
    <dbReference type="NCBI Taxonomy" id="1292037"/>
    <lineage>
        <taxon>Bacteria</taxon>
        <taxon>Bacillati</taxon>
        <taxon>Actinomycetota</taxon>
        <taxon>Actinomycetes</taxon>
        <taxon>Pseudonocardiales</taxon>
        <taxon>Pseudonocardiaceae</taxon>
        <taxon>Amycolatopsis</taxon>
    </lineage>
</organism>
<feature type="domain" description="HTH cro/C1-type" evidence="1">
    <location>
        <begin position="17"/>
        <end position="72"/>
    </location>
</feature>